<reference evidence="2 3" key="1">
    <citation type="submission" date="2016-01" db="EMBL/GenBank/DDBJ databases">
        <title>Highly variable Streptococcus oralis are common among viridans streptococci isolated from primates.</title>
        <authorList>
            <person name="Denapaite D."/>
            <person name="Rieger M."/>
            <person name="Koendgen S."/>
            <person name="Brueckner R."/>
            <person name="Ochigava I."/>
            <person name="Kappeler P."/>
            <person name="Maetz-Rensing K."/>
            <person name="Leendertz F."/>
            <person name="Hakenbeck R."/>
        </authorList>
    </citation>
    <scope>NUCLEOTIDE SEQUENCE [LARGE SCALE GENOMIC DNA]</scope>
    <source>
        <strain evidence="2 3">DD14</strain>
    </source>
</reference>
<dbReference type="PATRIC" id="fig|1303.77.peg.74"/>
<proteinExistence type="predicted"/>
<gene>
    <name evidence="2" type="ORF">SORDD14_00059</name>
</gene>
<dbReference type="EMBL" id="LQRI01000019">
    <property type="protein sequence ID" value="KXT84410.1"/>
    <property type="molecule type" value="Genomic_DNA"/>
</dbReference>
<keyword evidence="1" id="KW-0472">Membrane</keyword>
<dbReference type="RefSeq" id="WP_061417288.1">
    <property type="nucleotide sequence ID" value="NZ_KQ969337.1"/>
</dbReference>
<evidence type="ECO:0008006" key="4">
    <source>
        <dbReference type="Google" id="ProtNLM"/>
    </source>
</evidence>
<dbReference type="AlphaFoldDB" id="A0A139P7S1"/>
<evidence type="ECO:0000313" key="2">
    <source>
        <dbReference type="EMBL" id="KXT84410.1"/>
    </source>
</evidence>
<evidence type="ECO:0000313" key="3">
    <source>
        <dbReference type="Proteomes" id="UP000070497"/>
    </source>
</evidence>
<evidence type="ECO:0000256" key="1">
    <source>
        <dbReference type="SAM" id="Phobius"/>
    </source>
</evidence>
<comment type="caution">
    <text evidence="2">The sequence shown here is derived from an EMBL/GenBank/DDBJ whole genome shotgun (WGS) entry which is preliminary data.</text>
</comment>
<feature type="transmembrane region" description="Helical" evidence="1">
    <location>
        <begin position="20"/>
        <end position="41"/>
    </location>
</feature>
<accession>A0A139P7S1</accession>
<organism evidence="2 3">
    <name type="scientific">Streptococcus oralis</name>
    <dbReference type="NCBI Taxonomy" id="1303"/>
    <lineage>
        <taxon>Bacteria</taxon>
        <taxon>Bacillati</taxon>
        <taxon>Bacillota</taxon>
        <taxon>Bacilli</taxon>
        <taxon>Lactobacillales</taxon>
        <taxon>Streptococcaceae</taxon>
        <taxon>Streptococcus</taxon>
    </lineage>
</organism>
<sequence length="345" mass="38949">MFEHYSVEDLFANLYKKRKMNLLVLIVLFALIAVPFTLTAVKNKNTVKDTSSYSTYITYKITPPEDSSKVILNHQAGRYSDFYAKLIDGNLNGAFLFNDVDSDKMKKISSDLDTTESALKNSTSDYWTKKLTVNSLIDDAGVSIKILTPSKEVNDFLETKFDSLIDKFKSTYANVKIEKLETVNSKELNPSGEITVGFNLKNLVLRLAVIGVLCVVLLIMGNVLVYIFNPTINRAGDFLAYQLDFVSNITTNDNLSQLLSYRCEGQPLAVVSSDSRILKKLQENYKLNIEGIHFVDLQNVKDLLATDNVLFVEEYGVTRYKKFEESLQMVRTLNRSVLGVIAFNL</sequence>
<keyword evidence="1" id="KW-0812">Transmembrane</keyword>
<protein>
    <recommendedName>
        <fullName evidence="4">Prephenate dehydratase</fullName>
    </recommendedName>
</protein>
<keyword evidence="1" id="KW-1133">Transmembrane helix</keyword>
<feature type="transmembrane region" description="Helical" evidence="1">
    <location>
        <begin position="203"/>
        <end position="228"/>
    </location>
</feature>
<name>A0A139P7S1_STROR</name>
<dbReference type="Proteomes" id="UP000070497">
    <property type="component" value="Unassembled WGS sequence"/>
</dbReference>